<organism evidence="1 2">
    <name type="scientific">Zhouia amylolytica AD3</name>
    <dbReference type="NCBI Taxonomy" id="1286632"/>
    <lineage>
        <taxon>Bacteria</taxon>
        <taxon>Pseudomonadati</taxon>
        <taxon>Bacteroidota</taxon>
        <taxon>Flavobacteriia</taxon>
        <taxon>Flavobacteriales</taxon>
        <taxon>Flavobacteriaceae</taxon>
        <taxon>Zhouia</taxon>
    </lineage>
</organism>
<protein>
    <submittedName>
        <fullName evidence="1">Uncharacterized protein</fullName>
    </submittedName>
</protein>
<dbReference type="Proteomes" id="UP000018850">
    <property type="component" value="Unassembled WGS sequence"/>
</dbReference>
<evidence type="ECO:0000313" key="2">
    <source>
        <dbReference type="Proteomes" id="UP000018850"/>
    </source>
</evidence>
<evidence type="ECO:0000313" key="1">
    <source>
        <dbReference type="EMBL" id="ETN95189.1"/>
    </source>
</evidence>
<accession>W2UMK0</accession>
<dbReference type="AlphaFoldDB" id="W2UMK0"/>
<gene>
    <name evidence="1" type="ORF">P278_19440</name>
</gene>
<reference evidence="2" key="1">
    <citation type="submission" date="2013-11" db="EMBL/GenBank/DDBJ databases">
        <title>Draft genome sequence from a member of Zhouia, isolated tidal flat.</title>
        <authorList>
            <person name="Jin H."/>
            <person name="Jeon C.O."/>
        </authorList>
    </citation>
    <scope>NUCLEOTIDE SEQUENCE [LARGE SCALE GENOMIC DNA]</scope>
    <source>
        <strain evidence="2">AD3</strain>
    </source>
</reference>
<proteinExistence type="predicted"/>
<dbReference type="EMBL" id="AYXY01000020">
    <property type="protein sequence ID" value="ETN95189.1"/>
    <property type="molecule type" value="Genomic_DNA"/>
</dbReference>
<comment type="caution">
    <text evidence="1">The sequence shown here is derived from an EMBL/GenBank/DDBJ whole genome shotgun (WGS) entry which is preliminary data.</text>
</comment>
<name>W2UMK0_9FLAO</name>
<reference evidence="1 2" key="2">
    <citation type="journal article" date="2016" name="Genome Announc.">
        <title>Draft Genome Sequence of Zhouia amylolytica AD3, Isolated from Tidal Flat Sediment.</title>
        <authorList>
            <person name="Jia B."/>
            <person name="Jin H.M."/>
            <person name="Lee H.J."/>
            <person name="Jeon C.O."/>
        </authorList>
    </citation>
    <scope>NUCLEOTIDE SEQUENCE [LARGE SCALE GENOMIC DNA]</scope>
    <source>
        <strain evidence="1 2">AD3</strain>
    </source>
</reference>
<keyword evidence="2" id="KW-1185">Reference proteome</keyword>
<sequence>MAIWAAGPPNATHPNLKNTLATSLNLDWCFIIISTTTAIAA</sequence>